<dbReference type="RefSeq" id="WP_184651480.1">
    <property type="nucleotide sequence ID" value="NZ_JACHFR010000001.1"/>
</dbReference>
<evidence type="ECO:0000256" key="2">
    <source>
        <dbReference type="ARBA" id="ARBA00022692"/>
    </source>
</evidence>
<dbReference type="SUPFAM" id="SSF81333">
    <property type="entry name" value="F1F0 ATP synthase subunit C"/>
    <property type="match status" value="1"/>
</dbReference>
<accession>A0A840SB46</accession>
<reference evidence="8 10" key="2">
    <citation type="submission" date="2020-08" db="EMBL/GenBank/DDBJ databases">
        <title>Genomic Encyclopedia of Type Strains, Phase IV (KMG-IV): sequencing the most valuable type-strain genomes for metagenomic binning, comparative biology and taxonomic classification.</title>
        <authorList>
            <person name="Goeker M."/>
        </authorList>
    </citation>
    <scope>NUCLEOTIDE SEQUENCE [LARGE SCALE GENOMIC DNA]</scope>
    <source>
        <strain evidence="8 10">DSM 103679</strain>
    </source>
</reference>
<evidence type="ECO:0000256" key="1">
    <source>
        <dbReference type="ARBA" id="ARBA00004141"/>
    </source>
</evidence>
<dbReference type="EMBL" id="CP031517">
    <property type="protein sequence ID" value="QOS40241.1"/>
    <property type="molecule type" value="Genomic_DNA"/>
</dbReference>
<organism evidence="8 10">
    <name type="scientific">Treponema rectale</name>
    <dbReference type="NCBI Taxonomy" id="744512"/>
    <lineage>
        <taxon>Bacteria</taxon>
        <taxon>Pseudomonadati</taxon>
        <taxon>Spirochaetota</taxon>
        <taxon>Spirochaetia</taxon>
        <taxon>Spirochaetales</taxon>
        <taxon>Treponemataceae</taxon>
        <taxon>Treponema</taxon>
    </lineage>
</organism>
<evidence type="ECO:0000313" key="11">
    <source>
        <dbReference type="Proteomes" id="UP000593591"/>
    </source>
</evidence>
<keyword evidence="4 5" id="KW-0472">Membrane</keyword>
<evidence type="ECO:0000313" key="10">
    <source>
        <dbReference type="Proteomes" id="UP000578697"/>
    </source>
</evidence>
<protein>
    <submittedName>
        <fullName evidence="8 9">ATPase</fullName>
    </submittedName>
</protein>
<keyword evidence="3 5" id="KW-1133">Transmembrane helix</keyword>
<dbReference type="GO" id="GO:0015078">
    <property type="term" value="F:proton transmembrane transporter activity"/>
    <property type="evidence" value="ECO:0007669"/>
    <property type="project" value="InterPro"/>
</dbReference>
<dbReference type="AlphaFoldDB" id="A0A840SB46"/>
<dbReference type="EMBL" id="JACHFR010000001">
    <property type="protein sequence ID" value="MBB5218044.1"/>
    <property type="molecule type" value="Genomic_DNA"/>
</dbReference>
<dbReference type="InterPro" id="IPR002379">
    <property type="entry name" value="ATPase_proteolipid_c-like_dom"/>
</dbReference>
<name>A0A840SB46_9SPIR</name>
<evidence type="ECO:0000256" key="4">
    <source>
        <dbReference type="ARBA" id="ARBA00023136"/>
    </source>
</evidence>
<dbReference type="CDD" id="cd18120">
    <property type="entry name" value="ATP-synt_Vo_Ao_c"/>
    <property type="match status" value="1"/>
</dbReference>
<evidence type="ECO:0000259" key="7">
    <source>
        <dbReference type="Pfam" id="PF00137"/>
    </source>
</evidence>
<evidence type="ECO:0000256" key="6">
    <source>
        <dbReference type="SAM" id="SignalP"/>
    </source>
</evidence>
<comment type="subcellular location">
    <subcellularLocation>
        <location evidence="1">Membrane</location>
        <topology evidence="1">Multi-pass membrane protein</topology>
    </subcellularLocation>
</comment>
<proteinExistence type="predicted"/>
<evidence type="ECO:0000256" key="5">
    <source>
        <dbReference type="SAM" id="Phobius"/>
    </source>
</evidence>
<reference evidence="9 11" key="1">
    <citation type="submission" date="2018-08" db="EMBL/GenBank/DDBJ databases">
        <title>The first complete genome of Treponema rectale (CHPAT), a commensal spirochete of the bovine rectum.</title>
        <authorList>
            <person name="Staton G.J."/>
            <person name="Clegg S.R."/>
            <person name="Carter S.D."/>
            <person name="Radford A.D."/>
            <person name="Darby A."/>
            <person name="Hall N."/>
            <person name="Birtles R.J."/>
            <person name="Evans N.J."/>
        </authorList>
    </citation>
    <scope>NUCLEOTIDE SEQUENCE [LARGE SCALE GENOMIC DNA]</scope>
    <source>
        <strain evidence="9 11">CHPA</strain>
    </source>
</reference>
<evidence type="ECO:0000256" key="3">
    <source>
        <dbReference type="ARBA" id="ARBA00022989"/>
    </source>
</evidence>
<feature type="domain" description="V-ATPase proteolipid subunit C-like" evidence="7">
    <location>
        <begin position="61"/>
        <end position="120"/>
    </location>
</feature>
<keyword evidence="2 5" id="KW-0812">Transmembrane</keyword>
<dbReference type="Proteomes" id="UP000593591">
    <property type="component" value="Chromosome"/>
</dbReference>
<evidence type="ECO:0000313" key="9">
    <source>
        <dbReference type="EMBL" id="QOS40241.1"/>
    </source>
</evidence>
<dbReference type="Pfam" id="PF00137">
    <property type="entry name" value="ATP-synt_C"/>
    <property type="match status" value="1"/>
</dbReference>
<feature type="chain" id="PRO_5033643925" evidence="6">
    <location>
        <begin position="23"/>
        <end position="123"/>
    </location>
</feature>
<keyword evidence="6" id="KW-0732">Signal</keyword>
<dbReference type="Gene3D" id="1.20.120.610">
    <property type="entry name" value="lithium bound rotor ring of v- atpase"/>
    <property type="match status" value="1"/>
</dbReference>
<evidence type="ECO:0000313" key="8">
    <source>
        <dbReference type="EMBL" id="MBB5218044.1"/>
    </source>
</evidence>
<dbReference type="GO" id="GO:0033177">
    <property type="term" value="C:proton-transporting two-sector ATPase complex, proton-transporting domain"/>
    <property type="evidence" value="ECO:0007669"/>
    <property type="project" value="InterPro"/>
</dbReference>
<sequence>MTKRIIALAASFLIMGAASLFAQETAGYEAEAQAAETQTVEQTEQAPAQSDSGLSGAIKYIAAAIAVGFACIGGAMAVGKIGAAAMGAMSENAELSGKALPFVGLAEGICLWGFLVALFIIIM</sequence>
<dbReference type="InterPro" id="IPR035921">
    <property type="entry name" value="F/V-ATP_Csub_sf"/>
</dbReference>
<keyword evidence="10" id="KW-1185">Reference proteome</keyword>
<feature type="transmembrane region" description="Helical" evidence="5">
    <location>
        <begin position="57"/>
        <end position="78"/>
    </location>
</feature>
<feature type="signal peptide" evidence="6">
    <location>
        <begin position="1"/>
        <end position="22"/>
    </location>
</feature>
<gene>
    <name evidence="9" type="ORF">DYE49_07150</name>
    <name evidence="8" type="ORF">HNP77_000388</name>
</gene>
<feature type="transmembrane region" description="Helical" evidence="5">
    <location>
        <begin position="99"/>
        <end position="122"/>
    </location>
</feature>
<dbReference type="Proteomes" id="UP000578697">
    <property type="component" value="Unassembled WGS sequence"/>
</dbReference>
<dbReference type="KEGG" id="trc:DYE49_07150"/>